<protein>
    <submittedName>
        <fullName evidence="4">Uncharacterized protein</fullName>
    </submittedName>
</protein>
<name>A0AAP0D2Z6_9ASTR</name>
<evidence type="ECO:0000256" key="2">
    <source>
        <dbReference type="SAM" id="Phobius"/>
    </source>
</evidence>
<evidence type="ECO:0000313" key="5">
    <source>
        <dbReference type="Proteomes" id="UP001408789"/>
    </source>
</evidence>
<dbReference type="Proteomes" id="UP001408789">
    <property type="component" value="Unassembled WGS sequence"/>
</dbReference>
<sequence>MKPYLITFILTLSFFTTLTTTTQRKLLHQPLFPVTSTPPPPPPPSSDNPFFHEHTPVPPQSPPPPVTAAEMGGNNTAATHPIDQQPANNSGKKIAVGVSVGVAALGMLSGLAFFIYKLKSKQQTESKEVSLPPSPFIYVGNVEGSRTAGTESTTSGTSNESPYNKLNPVKLFDRYRPSPELQPLPPLKPPAAMTDDEDQESHGFQTPRGSVISGEDGGSVQSLNAKRIRRSPIPRSKTTSPRSRLSVSSSPPIAVMKP</sequence>
<dbReference type="AlphaFoldDB" id="A0AAP0D2Z6"/>
<feature type="compositionally biased region" description="Pro residues" evidence="1">
    <location>
        <begin position="56"/>
        <end position="66"/>
    </location>
</feature>
<feature type="compositionally biased region" description="Low complexity" evidence="1">
    <location>
        <begin position="240"/>
        <end position="252"/>
    </location>
</feature>
<feature type="chain" id="PRO_5043049070" evidence="3">
    <location>
        <begin position="22"/>
        <end position="258"/>
    </location>
</feature>
<dbReference type="GO" id="GO:0045010">
    <property type="term" value="P:actin nucleation"/>
    <property type="evidence" value="ECO:0007669"/>
    <property type="project" value="InterPro"/>
</dbReference>
<proteinExistence type="predicted"/>
<feature type="compositionally biased region" description="Low complexity" evidence="1">
    <location>
        <begin position="145"/>
        <end position="161"/>
    </location>
</feature>
<keyword evidence="2" id="KW-0812">Transmembrane</keyword>
<keyword evidence="3" id="KW-0732">Signal</keyword>
<feature type="region of interest" description="Disordered" evidence="1">
    <location>
        <begin position="145"/>
        <end position="258"/>
    </location>
</feature>
<keyword evidence="5" id="KW-1185">Reference proteome</keyword>
<evidence type="ECO:0000256" key="1">
    <source>
        <dbReference type="SAM" id="MobiDB-lite"/>
    </source>
</evidence>
<feature type="transmembrane region" description="Helical" evidence="2">
    <location>
        <begin position="94"/>
        <end position="116"/>
    </location>
</feature>
<feature type="region of interest" description="Disordered" evidence="1">
    <location>
        <begin position="31"/>
        <end position="89"/>
    </location>
</feature>
<evidence type="ECO:0000313" key="4">
    <source>
        <dbReference type="EMBL" id="KAK9064892.1"/>
    </source>
</evidence>
<reference evidence="4 5" key="1">
    <citation type="submission" date="2024-04" db="EMBL/GenBank/DDBJ databases">
        <title>The reference genome of an endangered Asteraceae, Deinandra increscens subsp. villosa, native to the Central Coast of California.</title>
        <authorList>
            <person name="Guilliams M."/>
            <person name="Hasenstab-Lehman K."/>
            <person name="Meyer R."/>
            <person name="Mcevoy S."/>
        </authorList>
    </citation>
    <scope>NUCLEOTIDE SEQUENCE [LARGE SCALE GENOMIC DNA]</scope>
    <source>
        <tissue evidence="4">Leaf</tissue>
    </source>
</reference>
<keyword evidence="2" id="KW-1133">Transmembrane helix</keyword>
<gene>
    <name evidence="4" type="ORF">SSX86_016274</name>
</gene>
<dbReference type="InterPro" id="IPR027643">
    <property type="entry name" value="Formin-like_plant"/>
</dbReference>
<organism evidence="4 5">
    <name type="scientific">Deinandra increscens subsp. villosa</name>
    <dbReference type="NCBI Taxonomy" id="3103831"/>
    <lineage>
        <taxon>Eukaryota</taxon>
        <taxon>Viridiplantae</taxon>
        <taxon>Streptophyta</taxon>
        <taxon>Embryophyta</taxon>
        <taxon>Tracheophyta</taxon>
        <taxon>Spermatophyta</taxon>
        <taxon>Magnoliopsida</taxon>
        <taxon>eudicotyledons</taxon>
        <taxon>Gunneridae</taxon>
        <taxon>Pentapetalae</taxon>
        <taxon>asterids</taxon>
        <taxon>campanulids</taxon>
        <taxon>Asterales</taxon>
        <taxon>Asteraceae</taxon>
        <taxon>Asteroideae</taxon>
        <taxon>Heliantheae alliance</taxon>
        <taxon>Madieae</taxon>
        <taxon>Madiinae</taxon>
        <taxon>Deinandra</taxon>
    </lineage>
</organism>
<comment type="caution">
    <text evidence="4">The sequence shown here is derived from an EMBL/GenBank/DDBJ whole genome shotgun (WGS) entry which is preliminary data.</text>
</comment>
<feature type="compositionally biased region" description="Pro residues" evidence="1">
    <location>
        <begin position="180"/>
        <end position="189"/>
    </location>
</feature>
<feature type="compositionally biased region" description="Pro residues" evidence="1">
    <location>
        <begin position="36"/>
        <end position="46"/>
    </location>
</feature>
<accession>A0AAP0D2Z6</accession>
<feature type="signal peptide" evidence="3">
    <location>
        <begin position="1"/>
        <end position="21"/>
    </location>
</feature>
<dbReference type="GO" id="GO:0051015">
    <property type="term" value="F:actin filament binding"/>
    <property type="evidence" value="ECO:0007669"/>
    <property type="project" value="InterPro"/>
</dbReference>
<dbReference type="EMBL" id="JBCNJP010000017">
    <property type="protein sequence ID" value="KAK9064892.1"/>
    <property type="molecule type" value="Genomic_DNA"/>
</dbReference>
<keyword evidence="2" id="KW-0472">Membrane</keyword>
<dbReference type="PANTHER" id="PTHR23213">
    <property type="entry name" value="FORMIN-RELATED"/>
    <property type="match status" value="1"/>
</dbReference>
<dbReference type="PANTHER" id="PTHR23213:SF387">
    <property type="entry name" value="FORMIN-LIKE PROTEIN"/>
    <property type="match status" value="1"/>
</dbReference>
<evidence type="ECO:0000256" key="3">
    <source>
        <dbReference type="SAM" id="SignalP"/>
    </source>
</evidence>